<dbReference type="EMBL" id="JNBQ01000002">
    <property type="protein sequence ID" value="KLN36188.1"/>
    <property type="molecule type" value="Genomic_DNA"/>
</dbReference>
<dbReference type="InterPro" id="IPR002347">
    <property type="entry name" value="SDR_fam"/>
</dbReference>
<dbReference type="FunFam" id="3.40.50.720:FF:000173">
    <property type="entry name" value="3-oxoacyl-[acyl-carrier protein] reductase"/>
    <property type="match status" value="1"/>
</dbReference>
<sequence>MTLAPDGARRRLALVTGASSGIGASTALQLARDGHDVWLTYTGGEAGARATAARCEEEGAATRVSRLDLRDTASVEALVAEVTDDWGRLDVLVNNGGVCPYRALDDIELDEWDLVMETNARGTFVLSRAALPLLRAGRPSPAGATVTPDERAARDRAIVNLSSIAGEQGALKTGVHYAASKAAILAITRSFARILASEGIRVNAVTPGPVTSAITDQLAPDARAGLTASIPLGDFGTPDDVAWVVASLASPRAGFVTGATYDVNGGVRID</sequence>
<evidence type="ECO:0000256" key="2">
    <source>
        <dbReference type="ARBA" id="ARBA00023002"/>
    </source>
</evidence>
<gene>
    <name evidence="3" type="ORF">FB00_04100</name>
</gene>
<evidence type="ECO:0000313" key="4">
    <source>
        <dbReference type="Proteomes" id="UP000035265"/>
    </source>
</evidence>
<accession>A0A0H2KSR6</accession>
<dbReference type="Proteomes" id="UP000035265">
    <property type="component" value="Unassembled WGS sequence"/>
</dbReference>
<dbReference type="PANTHER" id="PTHR42760:SF40">
    <property type="entry name" value="3-OXOACYL-[ACYL-CARRIER-PROTEIN] REDUCTASE, CHLOROPLASTIC"/>
    <property type="match status" value="1"/>
</dbReference>
<name>A0A0H2KSR6_9MICO</name>
<dbReference type="PRINTS" id="PR00080">
    <property type="entry name" value="SDRFAMILY"/>
</dbReference>
<reference evidence="3 4" key="1">
    <citation type="submission" date="2014-05" db="EMBL/GenBank/DDBJ databases">
        <title>Cellulosimicrobium funkei U11 genome.</title>
        <authorList>
            <person name="Hu C."/>
            <person name="Gong Y."/>
            <person name="Wan W."/>
            <person name="Jiang M."/>
        </authorList>
    </citation>
    <scope>NUCLEOTIDE SEQUENCE [LARGE SCALE GENOMIC DNA]</scope>
    <source>
        <strain evidence="3 4">U11</strain>
    </source>
</reference>
<dbReference type="GO" id="GO:0030497">
    <property type="term" value="P:fatty acid elongation"/>
    <property type="evidence" value="ECO:0007669"/>
    <property type="project" value="TreeGrafter"/>
</dbReference>
<dbReference type="STRING" id="264251.FB00_04100"/>
<dbReference type="PATRIC" id="fig|264251.5.peg.841"/>
<dbReference type="AlphaFoldDB" id="A0A0H2KSR6"/>
<dbReference type="GO" id="GO:0016616">
    <property type="term" value="F:oxidoreductase activity, acting on the CH-OH group of donors, NAD or NADP as acceptor"/>
    <property type="evidence" value="ECO:0007669"/>
    <property type="project" value="TreeGrafter"/>
</dbReference>
<evidence type="ECO:0000313" key="3">
    <source>
        <dbReference type="EMBL" id="KLN36188.1"/>
    </source>
</evidence>
<comment type="similarity">
    <text evidence="1">Belongs to the short-chain dehydrogenases/reductases (SDR) family.</text>
</comment>
<proteinExistence type="inferred from homology"/>
<protein>
    <submittedName>
        <fullName evidence="3">Short-chain dehydrogenase</fullName>
    </submittedName>
</protein>
<dbReference type="PANTHER" id="PTHR42760">
    <property type="entry name" value="SHORT-CHAIN DEHYDROGENASES/REDUCTASES FAMILY MEMBER"/>
    <property type="match status" value="1"/>
</dbReference>
<keyword evidence="4" id="KW-1185">Reference proteome</keyword>
<dbReference type="RefSeq" id="WP_047231512.1">
    <property type="nucleotide sequence ID" value="NZ_JNBQ01000002.1"/>
</dbReference>
<keyword evidence="2" id="KW-0560">Oxidoreductase</keyword>
<comment type="caution">
    <text evidence="3">The sequence shown here is derived from an EMBL/GenBank/DDBJ whole genome shotgun (WGS) entry which is preliminary data.</text>
</comment>
<dbReference type="InterPro" id="IPR036291">
    <property type="entry name" value="NAD(P)-bd_dom_sf"/>
</dbReference>
<dbReference type="InterPro" id="IPR020904">
    <property type="entry name" value="Sc_DH/Rdtase_CS"/>
</dbReference>
<organism evidence="3 4">
    <name type="scientific">Cellulosimicrobium funkei</name>
    <dbReference type="NCBI Taxonomy" id="264251"/>
    <lineage>
        <taxon>Bacteria</taxon>
        <taxon>Bacillati</taxon>
        <taxon>Actinomycetota</taxon>
        <taxon>Actinomycetes</taxon>
        <taxon>Micrococcales</taxon>
        <taxon>Promicromonosporaceae</taxon>
        <taxon>Cellulosimicrobium</taxon>
    </lineage>
</organism>
<dbReference type="SUPFAM" id="SSF51735">
    <property type="entry name" value="NAD(P)-binding Rossmann-fold domains"/>
    <property type="match status" value="1"/>
</dbReference>
<dbReference type="Pfam" id="PF13561">
    <property type="entry name" value="adh_short_C2"/>
    <property type="match status" value="1"/>
</dbReference>
<evidence type="ECO:0000256" key="1">
    <source>
        <dbReference type="ARBA" id="ARBA00006484"/>
    </source>
</evidence>
<dbReference type="Gene3D" id="3.40.50.720">
    <property type="entry name" value="NAD(P)-binding Rossmann-like Domain"/>
    <property type="match status" value="1"/>
</dbReference>
<dbReference type="PRINTS" id="PR00081">
    <property type="entry name" value="GDHRDH"/>
</dbReference>
<dbReference type="PROSITE" id="PS00061">
    <property type="entry name" value="ADH_SHORT"/>
    <property type="match status" value="1"/>
</dbReference>